<gene>
    <name evidence="2" type="ORF">BLNAU_331</name>
</gene>
<evidence type="ECO:0008006" key="4">
    <source>
        <dbReference type="Google" id="ProtNLM"/>
    </source>
</evidence>
<organism evidence="2 3">
    <name type="scientific">Blattamonas nauphoetae</name>
    <dbReference type="NCBI Taxonomy" id="2049346"/>
    <lineage>
        <taxon>Eukaryota</taxon>
        <taxon>Metamonada</taxon>
        <taxon>Preaxostyla</taxon>
        <taxon>Oxymonadida</taxon>
        <taxon>Blattamonas</taxon>
    </lineage>
</organism>
<name>A0ABQ9YL85_9EUKA</name>
<proteinExistence type="predicted"/>
<feature type="compositionally biased region" description="Low complexity" evidence="1">
    <location>
        <begin position="698"/>
        <end position="707"/>
    </location>
</feature>
<evidence type="ECO:0000313" key="2">
    <source>
        <dbReference type="EMBL" id="KAK2964415.1"/>
    </source>
</evidence>
<feature type="compositionally biased region" description="Polar residues" evidence="1">
    <location>
        <begin position="745"/>
        <end position="760"/>
    </location>
</feature>
<reference evidence="2 3" key="1">
    <citation type="journal article" date="2022" name="bioRxiv">
        <title>Genomics of Preaxostyla Flagellates Illuminates Evolutionary Transitions and the Path Towards Mitochondrial Loss.</title>
        <authorList>
            <person name="Novak L.V.F."/>
            <person name="Treitli S.C."/>
            <person name="Pyrih J."/>
            <person name="Halakuc P."/>
            <person name="Pipaliya S.V."/>
            <person name="Vacek V."/>
            <person name="Brzon O."/>
            <person name="Soukal P."/>
            <person name="Eme L."/>
            <person name="Dacks J.B."/>
            <person name="Karnkowska A."/>
            <person name="Elias M."/>
            <person name="Hampl V."/>
        </authorList>
    </citation>
    <scope>NUCLEOTIDE SEQUENCE [LARGE SCALE GENOMIC DNA]</scope>
    <source>
        <strain evidence="2">NAU3</strain>
        <tissue evidence="2">Gut</tissue>
    </source>
</reference>
<dbReference type="EMBL" id="JARBJD010000002">
    <property type="protein sequence ID" value="KAK2964415.1"/>
    <property type="molecule type" value="Genomic_DNA"/>
</dbReference>
<protein>
    <recommendedName>
        <fullName evidence="4">C2H2-type domain-containing protein</fullName>
    </recommendedName>
</protein>
<sequence>MEDQIRQLTDDLFVLFYAKVPEKHNFIRILRSKFLHLVTPVLPHYPFYPRLLSLMSYSQQKSPVFQGCCFLVLSELLRNRFFLADSHNQFVRTFILHSDFINKYHNEFEIISPAILSLRNLVFSLTPSEEKSGAQSISSKAFSVIVNALISIILSYNVDSIPVIVSTGCLSMLVRAFPIVRSLIRSHPQTATFFSAEVELISHQNTLLSLDACLLVTNLLHGDRTVDPLYLSADNMLLICHKTLSYLEDHFQARHCCCVYKGHCSQTPSEHIHPLHPFIQKQTSLHQSASSSDKATKRKNLLNELTWKTMYRHIYSDSVTDACLCLLDSLRLQCLLPPPSPIQTHPLFSQHLLRLFQTIANFRLLTDPEDEKGDDTTPFDDLIDERTILLSFISELLFLDANPKSNTHLERNSDILGTPSHMQRTQSSEWLKEGWWCSTAIDVLFYQLDMETVPQTNMNQHSFKQTNPPTPFFQPHRTGTFLDTVRPTNRANPDALVVRLLSVTLRECCPSRLFNQQSQDHFSTVDPLLDSPSIPPKRFVSHWKVRRYFAVTRGIIEGIISNAPHDLFEEALELSGVFSLQETVLTEAVQHLSDHLMDKLELVCGLPLNALEDWEERSSQSTSRIERVVFGGTVAGMDTFAHPSHPSQFDIADTNQFNSLIPPLQSPANTRFKTEGIKHRSKSTSKLGISFEDRDESQSPARRSSSSFNHTASKAPHTPTKHMSSPSANHRSSHSRVTPDRHSRSTTPNRQSSKTLTTTDPFRLHRKSHFLYCPVCSKKYDEAHRLKHLHQREKDSVDIRLPDSSTIRMQASIKTSKPQLSAAHFHPSTETTHSLNVIDKERNVFTAEMLATLSFFVPGCSLLSQFTTRSELQNDSVFALASICPNGVISTGSVQRDLRHLLRVILSISQASPALSRTFARLFMSNAFIERTSYFIKKASGAPSNQPFHNTLSALTSFDSISNWYICSLLGFAIFLADASDCNPCLFNGGENGRVFIDGNEVYPFECNCSDHLNDAITSLILDNEIGVRNAIGSVLNDQPMHTLLHSYFESSHPDRQTRDALRQFHQLDSSPNKPNYFGRADAGVQWPSRIQTIRRGTRTLPEITQFSPSNLGSYSANLTTSFLDDSQRM</sequence>
<comment type="caution">
    <text evidence="2">The sequence shown here is derived from an EMBL/GenBank/DDBJ whole genome shotgun (WGS) entry which is preliminary data.</text>
</comment>
<evidence type="ECO:0000256" key="1">
    <source>
        <dbReference type="SAM" id="MobiDB-lite"/>
    </source>
</evidence>
<feature type="region of interest" description="Disordered" evidence="1">
    <location>
        <begin position="658"/>
        <end position="760"/>
    </location>
</feature>
<evidence type="ECO:0000313" key="3">
    <source>
        <dbReference type="Proteomes" id="UP001281761"/>
    </source>
</evidence>
<dbReference type="Proteomes" id="UP001281761">
    <property type="component" value="Unassembled WGS sequence"/>
</dbReference>
<keyword evidence="3" id="KW-1185">Reference proteome</keyword>
<accession>A0ABQ9YL85</accession>